<reference evidence="4" key="1">
    <citation type="submission" date="2017-02" db="EMBL/GenBank/DDBJ databases">
        <title>Delineation of Paenibacillus larvae strains originating from foulbrood outbreaks.</title>
        <authorList>
            <person name="Beims H."/>
            <person name="Bunk B."/>
            <person name="Sproeer C."/>
            <person name="Mohr K.I."/>
            <person name="Pradella S."/>
            <person name="Guenther G."/>
            <person name="Rohde M."/>
            <person name="von der Ohe W."/>
            <person name="Steinert M."/>
        </authorList>
    </citation>
    <scope>NUCLEOTIDE SEQUENCE [LARGE SCALE GENOMIC DNA]</scope>
    <source>
        <strain evidence="4">Eric_III</strain>
    </source>
</reference>
<dbReference type="EMBL" id="CP019655">
    <property type="protein sequence ID" value="AVF26013.1"/>
    <property type="molecule type" value="Genomic_DNA"/>
</dbReference>
<dbReference type="Proteomes" id="UP000239833">
    <property type="component" value="Chromosome"/>
</dbReference>
<dbReference type="Gene3D" id="3.30.420.10">
    <property type="entry name" value="Ribonuclease H-like superfamily/Ribonuclease H"/>
    <property type="match status" value="1"/>
</dbReference>
<protein>
    <submittedName>
        <fullName evidence="3">Integrase catalytic region</fullName>
    </submittedName>
</protein>
<evidence type="ECO:0000256" key="1">
    <source>
        <dbReference type="SAM" id="MobiDB-lite"/>
    </source>
</evidence>
<feature type="domain" description="Integrase catalytic" evidence="2">
    <location>
        <begin position="1"/>
        <end position="47"/>
    </location>
</feature>
<dbReference type="InterPro" id="IPR036397">
    <property type="entry name" value="RNaseH_sf"/>
</dbReference>
<gene>
    <name evidence="3" type="ORF">ERICIII_01837</name>
</gene>
<evidence type="ECO:0000313" key="3">
    <source>
        <dbReference type="EMBL" id="AVF26013.1"/>
    </source>
</evidence>
<dbReference type="GeneID" id="99574352"/>
<dbReference type="GO" id="GO:0003676">
    <property type="term" value="F:nucleic acid binding"/>
    <property type="evidence" value="ECO:0007669"/>
    <property type="project" value="InterPro"/>
</dbReference>
<accession>A0A2L1UCY1</accession>
<dbReference type="GO" id="GO:0015074">
    <property type="term" value="P:DNA integration"/>
    <property type="evidence" value="ECO:0007669"/>
    <property type="project" value="InterPro"/>
</dbReference>
<dbReference type="InterPro" id="IPR012337">
    <property type="entry name" value="RNaseH-like_sf"/>
</dbReference>
<proteinExistence type="predicted"/>
<name>A0A2L1UCY1_9BACL</name>
<evidence type="ECO:0000313" key="4">
    <source>
        <dbReference type="Proteomes" id="UP000239833"/>
    </source>
</evidence>
<evidence type="ECO:0000259" key="2">
    <source>
        <dbReference type="PROSITE" id="PS50994"/>
    </source>
</evidence>
<dbReference type="PROSITE" id="PS50994">
    <property type="entry name" value="INTEGRASE"/>
    <property type="match status" value="1"/>
</dbReference>
<dbReference type="RefSeq" id="WP_077997342.1">
    <property type="nucleotide sequence ID" value="NZ_CP019655.1"/>
</dbReference>
<dbReference type="AlphaFoldDB" id="A0A2L1UCY1"/>
<organism evidence="3 4">
    <name type="scientific">Paenibacillus larvae subsp. larvae</name>
    <dbReference type="NCBI Taxonomy" id="147375"/>
    <lineage>
        <taxon>Bacteria</taxon>
        <taxon>Bacillati</taxon>
        <taxon>Bacillota</taxon>
        <taxon>Bacilli</taxon>
        <taxon>Bacillales</taxon>
        <taxon>Paenibacillaceae</taxon>
        <taxon>Paenibacillus</taxon>
    </lineage>
</organism>
<sequence>MNSDQGSHFTNTDYLELLEKEGIKVSMDGKGRARDNSRTERYFRSLK</sequence>
<dbReference type="SUPFAM" id="SSF53098">
    <property type="entry name" value="Ribonuclease H-like"/>
    <property type="match status" value="1"/>
</dbReference>
<feature type="region of interest" description="Disordered" evidence="1">
    <location>
        <begin position="28"/>
        <end position="47"/>
    </location>
</feature>
<dbReference type="InterPro" id="IPR001584">
    <property type="entry name" value="Integrase_cat-core"/>
</dbReference>